<dbReference type="Proteomes" id="UP001652409">
    <property type="component" value="Unassembled WGS sequence"/>
</dbReference>
<feature type="transmembrane region" description="Helical" evidence="1">
    <location>
        <begin position="96"/>
        <end position="122"/>
    </location>
</feature>
<proteinExistence type="predicted"/>
<dbReference type="EMBL" id="JAOQJL010000004">
    <property type="protein sequence ID" value="MCU6764370.1"/>
    <property type="molecule type" value="Genomic_DNA"/>
</dbReference>
<feature type="transmembrane region" description="Helical" evidence="1">
    <location>
        <begin position="129"/>
        <end position="148"/>
    </location>
</feature>
<accession>A0ABT2TQ82</accession>
<evidence type="ECO:0000256" key="1">
    <source>
        <dbReference type="SAM" id="Phobius"/>
    </source>
</evidence>
<gene>
    <name evidence="2" type="ORF">OCV61_02975</name>
</gene>
<keyword evidence="1" id="KW-0472">Membrane</keyword>
<feature type="transmembrane region" description="Helical" evidence="1">
    <location>
        <begin position="72"/>
        <end position="90"/>
    </location>
</feature>
<sequence length="200" mass="22015">MGKKEGRIKGKEFFPWSALFFCGFFAGTILPNIMWKMKWQQKTVAAMYLLSSFSGQELAGTGLLGEILKSRGSFFILCAVCGFTVFGVPLSVGTVIAAGFGIGAVLTVCILQFGLAGAAAGIALLFPQYLIYLPALFMLLDMVFKQSISMWKNQGIFPDKAAGYSWKTVWTGGIYFFGMLLEAYVNPWITEKILMTLKIF</sequence>
<protein>
    <submittedName>
        <fullName evidence="2">Stage II sporulation protein M</fullName>
    </submittedName>
</protein>
<reference evidence="2 3" key="1">
    <citation type="journal article" date="2021" name="ISME Commun">
        <title>Automated analysis of genomic sequences facilitates high-throughput and comprehensive description of bacteria.</title>
        <authorList>
            <person name="Hitch T.C.A."/>
        </authorList>
    </citation>
    <scope>NUCLEOTIDE SEQUENCE [LARGE SCALE GENOMIC DNA]</scope>
    <source>
        <strain evidence="2 3">Sanger_23</strain>
    </source>
</reference>
<keyword evidence="1" id="KW-1133">Transmembrane helix</keyword>
<feature type="transmembrane region" description="Helical" evidence="1">
    <location>
        <begin position="12"/>
        <end position="33"/>
    </location>
</feature>
<organism evidence="2 3">
    <name type="scientific">Blautia ammoniilytica</name>
    <dbReference type="NCBI Taxonomy" id="2981782"/>
    <lineage>
        <taxon>Bacteria</taxon>
        <taxon>Bacillati</taxon>
        <taxon>Bacillota</taxon>
        <taxon>Clostridia</taxon>
        <taxon>Lachnospirales</taxon>
        <taxon>Lachnospiraceae</taxon>
        <taxon>Blautia</taxon>
    </lineage>
</organism>
<feature type="transmembrane region" description="Helical" evidence="1">
    <location>
        <begin position="168"/>
        <end position="189"/>
    </location>
</feature>
<evidence type="ECO:0000313" key="2">
    <source>
        <dbReference type="EMBL" id="MCU6764370.1"/>
    </source>
</evidence>
<keyword evidence="3" id="KW-1185">Reference proteome</keyword>
<evidence type="ECO:0000313" key="3">
    <source>
        <dbReference type="Proteomes" id="UP001652409"/>
    </source>
</evidence>
<name>A0ABT2TQ82_9FIRM</name>
<feature type="transmembrane region" description="Helical" evidence="1">
    <location>
        <begin position="45"/>
        <end position="65"/>
    </location>
</feature>
<comment type="caution">
    <text evidence="2">The sequence shown here is derived from an EMBL/GenBank/DDBJ whole genome shotgun (WGS) entry which is preliminary data.</text>
</comment>
<keyword evidence="1" id="KW-0812">Transmembrane</keyword>
<dbReference type="RefSeq" id="WP_262582634.1">
    <property type="nucleotide sequence ID" value="NZ_JAOQJL010000004.1"/>
</dbReference>